<dbReference type="EC" id="5.3.1.23" evidence="2"/>
<dbReference type="InterPro" id="IPR011559">
    <property type="entry name" value="Initiation_fac_2B_a/b/d"/>
</dbReference>
<evidence type="ECO:0000256" key="2">
    <source>
        <dbReference type="HAMAP-Rule" id="MF_01678"/>
    </source>
</evidence>
<dbReference type="InterPro" id="IPR037171">
    <property type="entry name" value="NagB/RpiA_transferase-like"/>
</dbReference>
<dbReference type="PANTHER" id="PTHR43475:SF1">
    <property type="entry name" value="METHYLTHIORIBOSE-1-PHOSPHATE ISOMERASE"/>
    <property type="match status" value="1"/>
</dbReference>
<dbReference type="FunFam" id="3.40.50.10470:FF:000006">
    <property type="entry name" value="Methylthioribose-1-phosphate isomerase"/>
    <property type="match status" value="1"/>
</dbReference>
<dbReference type="AlphaFoldDB" id="A0A062Y2H7"/>
<name>A0A062Y2H7_9BACT</name>
<comment type="similarity">
    <text evidence="2">Belongs to the EIF-2B alpha/beta/delta subunits family. MtnA subfamily.</text>
</comment>
<keyword evidence="2" id="KW-0028">Amino-acid biosynthesis</keyword>
<dbReference type="SUPFAM" id="SSF100950">
    <property type="entry name" value="NagB/RpiA/CoA transferase-like"/>
    <property type="match status" value="1"/>
</dbReference>
<dbReference type="UniPathway" id="UPA00904">
    <property type="reaction ID" value="UER00874"/>
</dbReference>
<dbReference type="NCBIfam" id="NF004326">
    <property type="entry name" value="PRK05720.1"/>
    <property type="match status" value="1"/>
</dbReference>
<comment type="caution">
    <text evidence="3">The sequence shown here is derived from an EMBL/GenBank/DDBJ whole genome shotgun (WGS) entry which is preliminary data.</text>
</comment>
<feature type="binding site" evidence="2">
    <location>
        <position position="80"/>
    </location>
    <ligand>
        <name>substrate</name>
    </ligand>
</feature>
<evidence type="ECO:0000313" key="4">
    <source>
        <dbReference type="Proteomes" id="UP000027284"/>
    </source>
</evidence>
<accession>A0A062Y2H7</accession>
<keyword evidence="1 2" id="KW-0413">Isomerase</keyword>
<dbReference type="InterPro" id="IPR042529">
    <property type="entry name" value="IF_2B-like_C"/>
</dbReference>
<dbReference type="InterPro" id="IPR000649">
    <property type="entry name" value="IF-2B-related"/>
</dbReference>
<organism evidence="3 4">
    <name type="scientific">Thermoanaerobaculum aquaticum</name>
    <dbReference type="NCBI Taxonomy" id="1312852"/>
    <lineage>
        <taxon>Bacteria</taxon>
        <taxon>Pseudomonadati</taxon>
        <taxon>Acidobacteriota</taxon>
        <taxon>Thermoanaerobaculia</taxon>
        <taxon>Thermoanaerobaculales</taxon>
        <taxon>Thermoanaerobaculaceae</taxon>
        <taxon>Thermoanaerobaculum</taxon>
    </lineage>
</organism>
<feature type="binding site" evidence="2">
    <location>
        <begin position="43"/>
        <end position="45"/>
    </location>
    <ligand>
        <name>substrate</name>
    </ligand>
</feature>
<dbReference type="EMBL" id="JMFG01000002">
    <property type="protein sequence ID" value="KDA54965.1"/>
    <property type="molecule type" value="Genomic_DNA"/>
</dbReference>
<evidence type="ECO:0000256" key="1">
    <source>
        <dbReference type="ARBA" id="ARBA00023235"/>
    </source>
</evidence>
<reference evidence="3 4" key="1">
    <citation type="submission" date="2014-04" db="EMBL/GenBank/DDBJ databases">
        <title>The Genome Sequence of Thermoanaerobaculum aquaticum MP-01, The First Cultivated Group 23 Acidobacterium.</title>
        <authorList>
            <person name="Stamps B.W."/>
            <person name="Losey N.A."/>
            <person name="Lawson P.A."/>
            <person name="Stevenson B.S."/>
        </authorList>
    </citation>
    <scope>NUCLEOTIDE SEQUENCE [LARGE SCALE GENOMIC DNA]</scope>
    <source>
        <strain evidence="3 4">MP-01</strain>
    </source>
</reference>
<dbReference type="FunFam" id="1.20.120.420:FF:000003">
    <property type="entry name" value="Methylthioribose-1-phosphate isomerase"/>
    <property type="match status" value="1"/>
</dbReference>
<keyword evidence="4" id="KW-1185">Reference proteome</keyword>
<dbReference type="PANTHER" id="PTHR43475">
    <property type="entry name" value="METHYLTHIORIBOSE-1-PHOSPHATE ISOMERASE"/>
    <property type="match status" value="1"/>
</dbReference>
<dbReference type="NCBIfam" id="TIGR00512">
    <property type="entry name" value="salvage_mtnA"/>
    <property type="match status" value="1"/>
</dbReference>
<dbReference type="Proteomes" id="UP000027284">
    <property type="component" value="Unassembled WGS sequence"/>
</dbReference>
<feature type="active site" description="Proton donor" evidence="2">
    <location>
        <position position="226"/>
    </location>
</feature>
<dbReference type="InterPro" id="IPR027363">
    <property type="entry name" value="M1Pi_N"/>
</dbReference>
<dbReference type="GO" id="GO:0046523">
    <property type="term" value="F:S-methyl-5-thioribose-1-phosphate isomerase activity"/>
    <property type="evidence" value="ECO:0007669"/>
    <property type="project" value="UniProtKB-UniRule"/>
</dbReference>
<dbReference type="Gene3D" id="1.20.120.420">
    <property type="entry name" value="translation initiation factor eif-2b, domain 1"/>
    <property type="match status" value="1"/>
</dbReference>
<comment type="pathway">
    <text evidence="2">Amino-acid biosynthesis; L-methionine biosynthesis via salvage pathway; L-methionine from S-methyl-5-thio-alpha-D-ribose 1-phosphate: step 1/6.</text>
</comment>
<dbReference type="GO" id="GO:0019509">
    <property type="term" value="P:L-methionine salvage from methylthioadenosine"/>
    <property type="evidence" value="ECO:0007669"/>
    <property type="project" value="UniProtKB-UniRule"/>
</dbReference>
<dbReference type="Gene3D" id="3.40.50.10470">
    <property type="entry name" value="Translation initiation factor eif-2b, domain 2"/>
    <property type="match status" value="1"/>
</dbReference>
<dbReference type="NCBIfam" id="TIGR00524">
    <property type="entry name" value="eIF-2B_rel"/>
    <property type="match status" value="1"/>
</dbReference>
<comment type="function">
    <text evidence="2">Catalyzes the interconversion of methylthioribose-1-phosphate (MTR-1-P) into methylthioribulose-1-phosphate (MTRu-1-P).</text>
</comment>
<sequence>MAALRWDGKLFVLDQRLLPWEERWVEVSSAEQAVELIRGLAVRGAPVIGLVAAYALALEAHKNPDLSYLEAQGQALAQARPTAVNLPHAVSLLLQVARETPEPERAKALAAAAEALHRADAEACLRMAQLGAAFLSGPSLSVLTHCNAGALATGGVGTALGVVRALHASGRLHRLYACEARPVLQGARLTAWEAVQDGLPVTLLADGAAGSLLASGAVHAVVVGADRIAADGSVANKVGTYPLAVLAQRHRVPFLVVAPTTTFDLACPSGAAIPIESRPAAEVRECAGRAVTAEGVGVFNPAFDVTPPELVTAIVCERGVIAPVTGENLQRVLA</sequence>
<keyword evidence="2" id="KW-0486">Methionine biosynthesis</keyword>
<feature type="binding site" evidence="2">
    <location>
        <position position="185"/>
    </location>
    <ligand>
        <name>substrate</name>
    </ligand>
</feature>
<proteinExistence type="inferred from homology"/>
<dbReference type="STRING" id="1312852.EG19_03960"/>
<dbReference type="InterPro" id="IPR005251">
    <property type="entry name" value="IF-M1Pi"/>
</dbReference>
<dbReference type="Pfam" id="PF01008">
    <property type="entry name" value="IF-2B"/>
    <property type="match status" value="1"/>
</dbReference>
<gene>
    <name evidence="2" type="primary">mtnA</name>
    <name evidence="3" type="ORF">EG19_03960</name>
</gene>
<protein>
    <recommendedName>
        <fullName evidence="2">Methylthioribose-1-phosphate isomerase</fullName>
        <shortName evidence="2">M1Pi</shortName>
        <shortName evidence="2">MTR-1-P isomerase</shortName>
        <ecNumber evidence="2">5.3.1.23</ecNumber>
    </recommendedName>
    <alternativeName>
        <fullName evidence="2">S-methyl-5-thioribose-1-phosphate isomerase</fullName>
    </alternativeName>
</protein>
<comment type="catalytic activity">
    <reaction evidence="2">
        <text>5-(methylsulfanyl)-alpha-D-ribose 1-phosphate = 5-(methylsulfanyl)-D-ribulose 1-phosphate</text>
        <dbReference type="Rhea" id="RHEA:19989"/>
        <dbReference type="ChEBI" id="CHEBI:58533"/>
        <dbReference type="ChEBI" id="CHEBI:58548"/>
        <dbReference type="EC" id="5.3.1.23"/>
    </reaction>
</comment>
<feature type="site" description="Transition state stabilizer" evidence="2">
    <location>
        <position position="146"/>
    </location>
</feature>
<evidence type="ECO:0000313" key="3">
    <source>
        <dbReference type="EMBL" id="KDA54965.1"/>
    </source>
</evidence>
<feature type="binding site" evidence="2">
    <location>
        <begin position="236"/>
        <end position="237"/>
    </location>
    <ligand>
        <name>substrate</name>
    </ligand>
</feature>
<dbReference type="HAMAP" id="MF_01678">
    <property type="entry name" value="Salvage_MtnA"/>
    <property type="match status" value="1"/>
</dbReference>